<feature type="transmembrane region" description="Helical" evidence="6">
    <location>
        <begin position="290"/>
        <end position="314"/>
    </location>
</feature>
<evidence type="ECO:0000256" key="1">
    <source>
        <dbReference type="ARBA" id="ARBA00004141"/>
    </source>
</evidence>
<organism evidence="8 9">
    <name type="scientific">Taeniopygia guttata</name>
    <name type="common">Zebra finch</name>
    <name type="synonym">Poephila guttata</name>
    <dbReference type="NCBI Taxonomy" id="59729"/>
    <lineage>
        <taxon>Eukaryota</taxon>
        <taxon>Metazoa</taxon>
        <taxon>Chordata</taxon>
        <taxon>Craniata</taxon>
        <taxon>Vertebrata</taxon>
        <taxon>Euteleostomi</taxon>
        <taxon>Archelosauria</taxon>
        <taxon>Archosauria</taxon>
        <taxon>Dinosauria</taxon>
        <taxon>Saurischia</taxon>
        <taxon>Theropoda</taxon>
        <taxon>Coelurosauria</taxon>
        <taxon>Aves</taxon>
        <taxon>Neognathae</taxon>
        <taxon>Neoaves</taxon>
        <taxon>Telluraves</taxon>
        <taxon>Australaves</taxon>
        <taxon>Passeriformes</taxon>
        <taxon>Passeroidea</taxon>
        <taxon>Estrildidae</taxon>
        <taxon>Estrildinae</taxon>
        <taxon>Taeniopygia</taxon>
    </lineage>
</organism>
<dbReference type="PROSITE" id="PS50262">
    <property type="entry name" value="G_PROTEIN_RECEP_F1_2"/>
    <property type="match status" value="1"/>
</dbReference>
<comment type="subcellular location">
    <subcellularLocation>
        <location evidence="1">Membrane</location>
        <topology evidence="1">Multi-pass membrane protein</topology>
    </subcellularLocation>
</comment>
<keyword evidence="4 6" id="KW-0472">Membrane</keyword>
<evidence type="ECO:0000256" key="2">
    <source>
        <dbReference type="ARBA" id="ARBA00022692"/>
    </source>
</evidence>
<dbReference type="GO" id="GO:0005886">
    <property type="term" value="C:plasma membrane"/>
    <property type="evidence" value="ECO:0007669"/>
    <property type="project" value="TreeGrafter"/>
</dbReference>
<dbReference type="AlphaFoldDB" id="A0A674GKY6"/>
<dbReference type="PANTHER" id="PTHR23112">
    <property type="entry name" value="G PROTEIN-COUPLED RECEPTOR 157-RELATED"/>
    <property type="match status" value="1"/>
</dbReference>
<evidence type="ECO:0000256" key="3">
    <source>
        <dbReference type="ARBA" id="ARBA00022989"/>
    </source>
</evidence>
<evidence type="ECO:0000259" key="7">
    <source>
        <dbReference type="PROSITE" id="PS50262"/>
    </source>
</evidence>
<feature type="transmembrane region" description="Helical" evidence="6">
    <location>
        <begin position="89"/>
        <end position="110"/>
    </location>
</feature>
<evidence type="ECO:0000313" key="9">
    <source>
        <dbReference type="Proteomes" id="UP000007754"/>
    </source>
</evidence>
<dbReference type="OMA" id="YTISYIW"/>
<dbReference type="Ensembl" id="ENSTGUT00000037182.1">
    <property type="protein sequence ID" value="ENSTGUP00000023062.1"/>
    <property type="gene ID" value="ENSTGUG00000027811.1"/>
</dbReference>
<dbReference type="GO" id="GO:0007189">
    <property type="term" value="P:adenylate cyclase-activating G protein-coupled receptor signaling pathway"/>
    <property type="evidence" value="ECO:0007669"/>
    <property type="project" value="TreeGrafter"/>
</dbReference>
<reference evidence="8" key="2">
    <citation type="submission" date="2025-08" db="UniProtKB">
        <authorList>
            <consortium name="Ensembl"/>
        </authorList>
    </citation>
    <scope>IDENTIFICATION</scope>
</reference>
<dbReference type="PRINTS" id="PR02001">
    <property type="entry name" value="GCR1CAMPR"/>
</dbReference>
<dbReference type="SUPFAM" id="SSF81321">
    <property type="entry name" value="Family A G protein-coupled receptor-like"/>
    <property type="match status" value="1"/>
</dbReference>
<reference evidence="8" key="3">
    <citation type="submission" date="2025-09" db="UniProtKB">
        <authorList>
            <consortium name="Ensembl"/>
        </authorList>
    </citation>
    <scope>IDENTIFICATION</scope>
</reference>
<feature type="transmembrane region" description="Helical" evidence="6">
    <location>
        <begin position="130"/>
        <end position="147"/>
    </location>
</feature>
<evidence type="ECO:0000256" key="6">
    <source>
        <dbReference type="SAM" id="Phobius"/>
    </source>
</evidence>
<dbReference type="InterPro" id="IPR022343">
    <property type="entry name" value="GCR1-cAMP_receptor"/>
</dbReference>
<dbReference type="GeneTree" id="ENSGT00390000003209"/>
<feature type="region of interest" description="Disordered" evidence="5">
    <location>
        <begin position="1"/>
        <end position="22"/>
    </location>
</feature>
<sequence length="394" mass="43713">MGAGRRSTLRSSGSSSPWPCSGTTRCPWSYCREDDFTQKSKKRELASPSEADALLFQPVLCFLSVVGSSSIIAYAVFQNAVRSPEVRPLFYLSLSDLFLGMCWLAGALLYSSPTSQQDLICYNLQATGQVFYVASFLYTVNYTWHLYMDLKVKYNQNLFRVPPQVVDYASCVGRIATILSSLIPFLLMVPVFCLGNSSNCYQNFSQKHGCLLMHTEMAEPPSQPQSLSGSVCRAMHFYGIGVFLVSFLISFVAILVILSQARGLYKRFVNSTGFLGDQQWAMIKMVEQRVVFYPVAFFCCWAPAVLLGMLKLTASTTSKIYMALLILQALTAASQGLLNCLVYGWTQHVFLSLKRGSRRDVDTQTPLLRSQKKFYSSTGPAGPPDTEGSSSTLL</sequence>
<reference evidence="8 9" key="1">
    <citation type="journal article" date="2010" name="Nature">
        <title>The genome of a songbird.</title>
        <authorList>
            <person name="Warren W.C."/>
            <person name="Clayton D.F."/>
            <person name="Ellegren H."/>
            <person name="Arnold A.P."/>
            <person name="Hillier L.W."/>
            <person name="Kunstner A."/>
            <person name="Searle S."/>
            <person name="White S."/>
            <person name="Vilella A.J."/>
            <person name="Fairley S."/>
            <person name="Heger A."/>
            <person name="Kong L."/>
            <person name="Ponting C.P."/>
            <person name="Jarvis E.D."/>
            <person name="Mello C.V."/>
            <person name="Minx P."/>
            <person name="Lovell P."/>
            <person name="Velho T.A."/>
            <person name="Ferris M."/>
            <person name="Balakrishnan C.N."/>
            <person name="Sinha S."/>
            <person name="Blatti C."/>
            <person name="London S.E."/>
            <person name="Li Y."/>
            <person name="Lin Y.C."/>
            <person name="George J."/>
            <person name="Sweedler J."/>
            <person name="Southey B."/>
            <person name="Gunaratne P."/>
            <person name="Watson M."/>
            <person name="Nam K."/>
            <person name="Backstrom N."/>
            <person name="Smeds L."/>
            <person name="Nabholz B."/>
            <person name="Itoh Y."/>
            <person name="Whitney O."/>
            <person name="Pfenning A.R."/>
            <person name="Howard J."/>
            <person name="Volker M."/>
            <person name="Skinner B.M."/>
            <person name="Griffin D.K."/>
            <person name="Ye L."/>
            <person name="McLaren W.M."/>
            <person name="Flicek P."/>
            <person name="Quesada V."/>
            <person name="Velasco G."/>
            <person name="Lopez-Otin C."/>
            <person name="Puente X.S."/>
            <person name="Olender T."/>
            <person name="Lancet D."/>
            <person name="Smit A.F."/>
            <person name="Hubley R."/>
            <person name="Konkel M.K."/>
            <person name="Walker J.A."/>
            <person name="Batzer M.A."/>
            <person name="Gu W."/>
            <person name="Pollock D.D."/>
            <person name="Chen L."/>
            <person name="Cheng Z."/>
            <person name="Eichler E.E."/>
            <person name="Stapley J."/>
            <person name="Slate J."/>
            <person name="Ekblom R."/>
            <person name="Birkhead T."/>
            <person name="Burke T."/>
            <person name="Burt D."/>
            <person name="Scharff C."/>
            <person name="Adam I."/>
            <person name="Richard H."/>
            <person name="Sultan M."/>
            <person name="Soldatov A."/>
            <person name="Lehrach H."/>
            <person name="Edwards S.V."/>
            <person name="Yang S.P."/>
            <person name="Li X."/>
            <person name="Graves T."/>
            <person name="Fulton L."/>
            <person name="Nelson J."/>
            <person name="Chinwalla A."/>
            <person name="Hou S."/>
            <person name="Mardis E.R."/>
            <person name="Wilson R.K."/>
        </authorList>
    </citation>
    <scope>NUCLEOTIDE SEQUENCE [LARGE SCALE GENOMIC DNA]</scope>
</reference>
<gene>
    <name evidence="8" type="primary">TMEM116</name>
</gene>
<keyword evidence="3 6" id="KW-1133">Transmembrane helix</keyword>
<feature type="transmembrane region" description="Helical" evidence="6">
    <location>
        <begin position="237"/>
        <end position="258"/>
    </location>
</feature>
<evidence type="ECO:0000313" key="8">
    <source>
        <dbReference type="Ensembl" id="ENSTGUP00000023062.1"/>
    </source>
</evidence>
<dbReference type="InParanoid" id="A0A674GKY6"/>
<keyword evidence="9" id="KW-1185">Reference proteome</keyword>
<proteinExistence type="predicted"/>
<feature type="transmembrane region" description="Helical" evidence="6">
    <location>
        <begin position="168"/>
        <end position="189"/>
    </location>
</feature>
<feature type="transmembrane region" description="Helical" evidence="6">
    <location>
        <begin position="55"/>
        <end position="77"/>
    </location>
</feature>
<feature type="transmembrane region" description="Helical" evidence="6">
    <location>
        <begin position="320"/>
        <end position="345"/>
    </location>
</feature>
<name>A0A674GKY6_TAEGU</name>
<accession>A0A674GKY6</accession>
<dbReference type="Gene3D" id="1.20.1070.10">
    <property type="entry name" value="Rhodopsin 7-helix transmembrane proteins"/>
    <property type="match status" value="1"/>
</dbReference>
<keyword evidence="2 6" id="KW-0812">Transmembrane</keyword>
<feature type="region of interest" description="Disordered" evidence="5">
    <location>
        <begin position="373"/>
        <end position="394"/>
    </location>
</feature>
<feature type="domain" description="G-protein coupled receptors family 1 profile" evidence="7">
    <location>
        <begin position="67"/>
        <end position="343"/>
    </location>
</feature>
<dbReference type="GO" id="GO:0004930">
    <property type="term" value="F:G protein-coupled receptor activity"/>
    <property type="evidence" value="ECO:0007669"/>
    <property type="project" value="TreeGrafter"/>
</dbReference>
<dbReference type="Proteomes" id="UP000007754">
    <property type="component" value="Chromosome 15"/>
</dbReference>
<protein>
    <submittedName>
        <fullName evidence="8">Transmembrane protein 116</fullName>
    </submittedName>
</protein>
<evidence type="ECO:0000256" key="5">
    <source>
        <dbReference type="SAM" id="MobiDB-lite"/>
    </source>
</evidence>
<evidence type="ECO:0000256" key="4">
    <source>
        <dbReference type="ARBA" id="ARBA00023136"/>
    </source>
</evidence>
<dbReference type="InterPro" id="IPR017452">
    <property type="entry name" value="GPCR_Rhodpsn_7TM"/>
</dbReference>
<dbReference type="PANTHER" id="PTHR23112:SF0">
    <property type="entry name" value="TRANSMEMBRANE PROTEIN 116"/>
    <property type="match status" value="1"/>
</dbReference>